<evidence type="ECO:0000259" key="18">
    <source>
        <dbReference type="PROSITE" id="PS50885"/>
    </source>
</evidence>
<reference evidence="19" key="1">
    <citation type="submission" date="2020-09" db="EMBL/GenBank/DDBJ databases">
        <title>Brevundimonas sp. LVF2 isolated from a puddle in Goettingen, Germany.</title>
        <authorList>
            <person name="Friedrich I."/>
            <person name="Klassen A."/>
            <person name="Hannes N."/>
            <person name="Schneider D."/>
            <person name="Hertel R."/>
            <person name="Daniel R."/>
        </authorList>
    </citation>
    <scope>NUCLEOTIDE SEQUENCE</scope>
    <source>
        <strain evidence="19">LVF2</strain>
    </source>
</reference>
<gene>
    <name evidence="19" type="ORF">IFJ75_01375</name>
</gene>
<protein>
    <recommendedName>
        <fullName evidence="3">histidine kinase</fullName>
        <ecNumber evidence="3">2.7.13.3</ecNumber>
    </recommendedName>
</protein>
<keyword evidence="12 16" id="KW-1133">Transmembrane helix</keyword>
<evidence type="ECO:0000256" key="5">
    <source>
        <dbReference type="ARBA" id="ARBA00022519"/>
    </source>
</evidence>
<dbReference type="CDD" id="cd06225">
    <property type="entry name" value="HAMP"/>
    <property type="match status" value="1"/>
</dbReference>
<dbReference type="PRINTS" id="PR00344">
    <property type="entry name" value="BCTRLSENSOR"/>
</dbReference>
<keyword evidence="14 16" id="KW-0472">Membrane</keyword>
<dbReference type="InterPro" id="IPR005467">
    <property type="entry name" value="His_kinase_dom"/>
</dbReference>
<dbReference type="SUPFAM" id="SSF47384">
    <property type="entry name" value="Homodimeric domain of signal transducing histidine kinase"/>
    <property type="match status" value="1"/>
</dbReference>
<dbReference type="CDD" id="cd00082">
    <property type="entry name" value="HisKA"/>
    <property type="match status" value="1"/>
</dbReference>
<keyword evidence="11" id="KW-0067">ATP-binding</keyword>
<keyword evidence="5" id="KW-0997">Cell inner membrane</keyword>
<evidence type="ECO:0000313" key="19">
    <source>
        <dbReference type="EMBL" id="QTC91617.1"/>
    </source>
</evidence>
<keyword evidence="8 16" id="KW-0812">Transmembrane</keyword>
<organism evidence="19 20">
    <name type="scientific">Brevundimonas goettingensis</name>
    <dbReference type="NCBI Taxonomy" id="2774190"/>
    <lineage>
        <taxon>Bacteria</taxon>
        <taxon>Pseudomonadati</taxon>
        <taxon>Pseudomonadota</taxon>
        <taxon>Alphaproteobacteria</taxon>
        <taxon>Caulobacterales</taxon>
        <taxon>Caulobacteraceae</taxon>
        <taxon>Brevundimonas</taxon>
    </lineage>
</organism>
<feature type="compositionally biased region" description="Pro residues" evidence="15">
    <location>
        <begin position="128"/>
        <end position="140"/>
    </location>
</feature>
<evidence type="ECO:0000313" key="20">
    <source>
        <dbReference type="Proteomes" id="UP000663918"/>
    </source>
</evidence>
<feature type="domain" description="HAMP" evidence="18">
    <location>
        <begin position="268"/>
        <end position="320"/>
    </location>
</feature>
<dbReference type="InterPro" id="IPR003660">
    <property type="entry name" value="HAMP_dom"/>
</dbReference>
<evidence type="ECO:0000256" key="13">
    <source>
        <dbReference type="ARBA" id="ARBA00023012"/>
    </source>
</evidence>
<proteinExistence type="predicted"/>
<evidence type="ECO:0000256" key="11">
    <source>
        <dbReference type="ARBA" id="ARBA00022840"/>
    </source>
</evidence>
<evidence type="ECO:0000259" key="17">
    <source>
        <dbReference type="PROSITE" id="PS50109"/>
    </source>
</evidence>
<keyword evidence="6" id="KW-0597">Phosphoprotein</keyword>
<keyword evidence="13" id="KW-0902">Two-component regulatory system</keyword>
<evidence type="ECO:0000256" key="16">
    <source>
        <dbReference type="SAM" id="Phobius"/>
    </source>
</evidence>
<dbReference type="EC" id="2.7.13.3" evidence="3"/>
<dbReference type="InterPro" id="IPR003594">
    <property type="entry name" value="HATPase_dom"/>
</dbReference>
<dbReference type="Gene3D" id="3.30.565.10">
    <property type="entry name" value="Histidine kinase-like ATPase, C-terminal domain"/>
    <property type="match status" value="1"/>
</dbReference>
<evidence type="ECO:0000256" key="10">
    <source>
        <dbReference type="ARBA" id="ARBA00022777"/>
    </source>
</evidence>
<keyword evidence="9" id="KW-0547">Nucleotide-binding</keyword>
<comment type="catalytic activity">
    <reaction evidence="1">
        <text>ATP + protein L-histidine = ADP + protein N-phospho-L-histidine.</text>
        <dbReference type="EC" id="2.7.13.3"/>
    </reaction>
</comment>
<dbReference type="KEGG" id="bgoe:IFJ75_01375"/>
<dbReference type="AlphaFoldDB" id="A0A975GVN4"/>
<evidence type="ECO:0000256" key="15">
    <source>
        <dbReference type="SAM" id="MobiDB-lite"/>
    </source>
</evidence>
<dbReference type="SUPFAM" id="SSF55874">
    <property type="entry name" value="ATPase domain of HSP90 chaperone/DNA topoisomerase II/histidine kinase"/>
    <property type="match status" value="1"/>
</dbReference>
<feature type="transmembrane region" description="Helical" evidence="16">
    <location>
        <begin position="248"/>
        <end position="267"/>
    </location>
</feature>
<evidence type="ECO:0000256" key="3">
    <source>
        <dbReference type="ARBA" id="ARBA00012438"/>
    </source>
</evidence>
<name>A0A975GVN4_9CAUL</name>
<dbReference type="InterPro" id="IPR036097">
    <property type="entry name" value="HisK_dim/P_sf"/>
</dbReference>
<dbReference type="GO" id="GO:0000155">
    <property type="term" value="F:phosphorelay sensor kinase activity"/>
    <property type="evidence" value="ECO:0007669"/>
    <property type="project" value="InterPro"/>
</dbReference>
<dbReference type="InterPro" id="IPR050980">
    <property type="entry name" value="2C_sensor_his_kinase"/>
</dbReference>
<dbReference type="Pfam" id="PF00672">
    <property type="entry name" value="HAMP"/>
    <property type="match status" value="1"/>
</dbReference>
<accession>A0A975GVN4</accession>
<dbReference type="PROSITE" id="PS50109">
    <property type="entry name" value="HIS_KIN"/>
    <property type="match status" value="1"/>
</dbReference>
<evidence type="ECO:0000256" key="6">
    <source>
        <dbReference type="ARBA" id="ARBA00022553"/>
    </source>
</evidence>
<feature type="domain" description="Histidine kinase" evidence="17">
    <location>
        <begin position="328"/>
        <end position="526"/>
    </location>
</feature>
<keyword evidence="10" id="KW-0418">Kinase</keyword>
<evidence type="ECO:0000256" key="1">
    <source>
        <dbReference type="ARBA" id="ARBA00000085"/>
    </source>
</evidence>
<dbReference type="RefSeq" id="WP_207870795.1">
    <property type="nucleotide sequence ID" value="NZ_CP062222.1"/>
</dbReference>
<dbReference type="Gene3D" id="1.10.287.130">
    <property type="match status" value="1"/>
</dbReference>
<keyword evidence="7" id="KW-0808">Transferase</keyword>
<dbReference type="EMBL" id="CP062222">
    <property type="protein sequence ID" value="QTC91617.1"/>
    <property type="molecule type" value="Genomic_DNA"/>
</dbReference>
<keyword evidence="20" id="KW-1185">Reference proteome</keyword>
<dbReference type="SMART" id="SM00388">
    <property type="entry name" value="HisKA"/>
    <property type="match status" value="1"/>
</dbReference>
<evidence type="ECO:0000256" key="9">
    <source>
        <dbReference type="ARBA" id="ARBA00022741"/>
    </source>
</evidence>
<feature type="region of interest" description="Disordered" evidence="15">
    <location>
        <begin position="111"/>
        <end position="188"/>
    </location>
</feature>
<dbReference type="PROSITE" id="PS50885">
    <property type="entry name" value="HAMP"/>
    <property type="match status" value="1"/>
</dbReference>
<sequence>MKRPSSLPVLVSVGALAALAVVMSQAVAFAVIILAPEPAPAGYSLASAAEALQGLPAKTTDGRKLVRRIGDRPIAVDTDNDRRPNDPLVTFVAAGLAQRLKTPVENVRVRIEHRGPPFGMGRRRPGQGPFPGPGPGPGPNGRPAFAGSQTSFVFVRPDGPPPQPGSAPDRPPLPEGRAGQDGATTAEVSTHVTIRRQGSGAVETTRQFNIIADRLNFDPFSASVKLPDGKWATVEPPRSLISPWQMRLLISLLISMAILAPIVWLLARRLTRPIRVFAEAAERLGADPDAEPLKPTGPTEVRTAIAAFNDMQASLRDHMRKRTQTIAAIAHDLRTPLTRIRFRVELAPPKLRDRMVADVEEMDALIGQAMAFVRGETQAERREPLDLDALARDCAGGFSETGAAVTFDGGRALPVEGDPAALRRAIANLIENGVKFADAARVRTFLLDDQAVISVEDDGPGLPEEELEMVFEPFARGERSRNRETGGAGLGLSVARQAARSAGGDVNLINRPEGGLTALMVLPLKTETI</sequence>
<evidence type="ECO:0000256" key="14">
    <source>
        <dbReference type="ARBA" id="ARBA00023136"/>
    </source>
</evidence>
<dbReference type="Proteomes" id="UP000663918">
    <property type="component" value="Chromosome"/>
</dbReference>
<dbReference type="SMART" id="SM00387">
    <property type="entry name" value="HATPase_c"/>
    <property type="match status" value="1"/>
</dbReference>
<dbReference type="InterPro" id="IPR036890">
    <property type="entry name" value="HATPase_C_sf"/>
</dbReference>
<dbReference type="GO" id="GO:0005886">
    <property type="term" value="C:plasma membrane"/>
    <property type="evidence" value="ECO:0007669"/>
    <property type="project" value="UniProtKB-SubCell"/>
</dbReference>
<comment type="subcellular location">
    <subcellularLocation>
        <location evidence="2">Cell inner membrane</location>
        <topology evidence="2">Multi-pass membrane protein</topology>
    </subcellularLocation>
</comment>
<keyword evidence="4" id="KW-1003">Cell membrane</keyword>
<evidence type="ECO:0000256" key="2">
    <source>
        <dbReference type="ARBA" id="ARBA00004429"/>
    </source>
</evidence>
<dbReference type="GO" id="GO:0005524">
    <property type="term" value="F:ATP binding"/>
    <property type="evidence" value="ECO:0007669"/>
    <property type="project" value="UniProtKB-KW"/>
</dbReference>
<dbReference type="Pfam" id="PF02518">
    <property type="entry name" value="HATPase_c"/>
    <property type="match status" value="1"/>
</dbReference>
<evidence type="ECO:0000256" key="4">
    <source>
        <dbReference type="ARBA" id="ARBA00022475"/>
    </source>
</evidence>
<feature type="compositionally biased region" description="Pro residues" evidence="15">
    <location>
        <begin position="158"/>
        <end position="174"/>
    </location>
</feature>
<dbReference type="PANTHER" id="PTHR44936:SF5">
    <property type="entry name" value="SENSOR HISTIDINE KINASE ENVZ"/>
    <property type="match status" value="1"/>
</dbReference>
<dbReference type="PANTHER" id="PTHR44936">
    <property type="entry name" value="SENSOR PROTEIN CREC"/>
    <property type="match status" value="1"/>
</dbReference>
<dbReference type="InterPro" id="IPR004358">
    <property type="entry name" value="Sig_transdc_His_kin-like_C"/>
</dbReference>
<evidence type="ECO:0000256" key="8">
    <source>
        <dbReference type="ARBA" id="ARBA00022692"/>
    </source>
</evidence>
<dbReference type="SMART" id="SM00304">
    <property type="entry name" value="HAMP"/>
    <property type="match status" value="1"/>
</dbReference>
<evidence type="ECO:0000256" key="12">
    <source>
        <dbReference type="ARBA" id="ARBA00022989"/>
    </source>
</evidence>
<dbReference type="InterPro" id="IPR003661">
    <property type="entry name" value="HisK_dim/P_dom"/>
</dbReference>
<evidence type="ECO:0000256" key="7">
    <source>
        <dbReference type="ARBA" id="ARBA00022679"/>
    </source>
</evidence>
<dbReference type="Pfam" id="PF00512">
    <property type="entry name" value="HisKA"/>
    <property type="match status" value="1"/>
</dbReference>